<evidence type="ECO:0000259" key="1">
    <source>
        <dbReference type="Pfam" id="PF04480"/>
    </source>
</evidence>
<evidence type="ECO:0000313" key="3">
    <source>
        <dbReference type="Proteomes" id="UP000786560"/>
    </source>
</evidence>
<dbReference type="RefSeq" id="WP_278711230.1">
    <property type="nucleotide sequence ID" value="NZ_DYUX01000017.1"/>
</dbReference>
<feature type="domain" description="DUF559" evidence="1">
    <location>
        <begin position="198"/>
        <end position="258"/>
    </location>
</feature>
<sequence length="298" mass="33805">MFEFRTLPPAADIMRHQAALTQRQTIASCTDLADRTGRTITVGGLTTLQLLGVPLPSSCNLNPQLIDCIVHSHKTRFRLHGAVCHTWANVSTAGAVIDVNEIECLSPEAVFAYMAPHLPLLELIKLADSLTCRDEILRRTTLSKINAFIRDCFPFKGRVKCERALCLARERTDSPMESEARLIIAGESFPEMQTNYPIQTPGGEKLLDLASPEFRIAVEYDGSHHRSQISEDHERINDIQSQAWTVFIVDHDTLHSDIRRQRFLDALEQAFRNAGAVFERRHLTLDELSDRRRHRNKK</sequence>
<comment type="caution">
    <text evidence="2">The sequence shown here is derived from an EMBL/GenBank/DDBJ whole genome shotgun (WGS) entry which is preliminary data.</text>
</comment>
<evidence type="ECO:0000313" key="2">
    <source>
        <dbReference type="EMBL" id="HJG41731.1"/>
    </source>
</evidence>
<name>A0A921IZM9_9BIFI</name>
<dbReference type="AlphaFoldDB" id="A0A921IZM9"/>
<organism evidence="2 3">
    <name type="scientific">Bifidobacterium pullorum subsp. gallinarum</name>
    <dbReference type="NCBI Taxonomy" id="78344"/>
    <lineage>
        <taxon>Bacteria</taxon>
        <taxon>Bacillati</taxon>
        <taxon>Actinomycetota</taxon>
        <taxon>Actinomycetes</taxon>
        <taxon>Bifidobacteriales</taxon>
        <taxon>Bifidobacteriaceae</taxon>
        <taxon>Bifidobacterium</taxon>
    </lineage>
</organism>
<dbReference type="Proteomes" id="UP000786560">
    <property type="component" value="Unassembled WGS sequence"/>
</dbReference>
<dbReference type="InterPro" id="IPR007569">
    <property type="entry name" value="DUF559"/>
</dbReference>
<dbReference type="Pfam" id="PF04480">
    <property type="entry name" value="DUF559"/>
    <property type="match status" value="1"/>
</dbReference>
<accession>A0A921IZM9</accession>
<gene>
    <name evidence="2" type="ORF">K8U73_05005</name>
</gene>
<reference evidence="2" key="2">
    <citation type="submission" date="2021-09" db="EMBL/GenBank/DDBJ databases">
        <authorList>
            <person name="Gilroy R."/>
        </authorList>
    </citation>
    <scope>NUCLEOTIDE SEQUENCE</scope>
    <source>
        <strain evidence="2">ChiBcolR7-4860</strain>
    </source>
</reference>
<proteinExistence type="predicted"/>
<protein>
    <submittedName>
        <fullName evidence="2">DUF559 domain-containing protein</fullName>
    </submittedName>
</protein>
<dbReference type="EMBL" id="DYUX01000017">
    <property type="protein sequence ID" value="HJG41731.1"/>
    <property type="molecule type" value="Genomic_DNA"/>
</dbReference>
<dbReference type="Gene3D" id="3.40.960.10">
    <property type="entry name" value="VSR Endonuclease"/>
    <property type="match status" value="1"/>
</dbReference>
<reference evidence="2" key="1">
    <citation type="journal article" date="2021" name="PeerJ">
        <title>Extensive microbial diversity within the chicken gut microbiome revealed by metagenomics and culture.</title>
        <authorList>
            <person name="Gilroy R."/>
            <person name="Ravi A."/>
            <person name="Getino M."/>
            <person name="Pursley I."/>
            <person name="Horton D.L."/>
            <person name="Alikhan N.F."/>
            <person name="Baker D."/>
            <person name="Gharbi K."/>
            <person name="Hall N."/>
            <person name="Watson M."/>
            <person name="Adriaenssens E.M."/>
            <person name="Foster-Nyarko E."/>
            <person name="Jarju S."/>
            <person name="Secka A."/>
            <person name="Antonio M."/>
            <person name="Oren A."/>
            <person name="Chaudhuri R.R."/>
            <person name="La Ragione R."/>
            <person name="Hildebrand F."/>
            <person name="Pallen M.J."/>
        </authorList>
    </citation>
    <scope>NUCLEOTIDE SEQUENCE</scope>
    <source>
        <strain evidence="2">ChiBcolR7-4860</strain>
    </source>
</reference>